<dbReference type="EMBL" id="RKQG01000001">
    <property type="protein sequence ID" value="RPE32229.1"/>
    <property type="molecule type" value="Genomic_DNA"/>
</dbReference>
<comment type="caution">
    <text evidence="1">The sequence shown here is derived from an EMBL/GenBank/DDBJ whole genome shotgun (WGS) entry which is preliminary data.</text>
</comment>
<keyword evidence="2" id="KW-1185">Reference proteome</keyword>
<gene>
    <name evidence="1" type="ORF">EDD38_0476</name>
</gene>
<organism evidence="1 2">
    <name type="scientific">Kitasatospora cineracea</name>
    <dbReference type="NCBI Taxonomy" id="88074"/>
    <lineage>
        <taxon>Bacteria</taxon>
        <taxon>Bacillati</taxon>
        <taxon>Actinomycetota</taxon>
        <taxon>Actinomycetes</taxon>
        <taxon>Kitasatosporales</taxon>
        <taxon>Streptomycetaceae</taxon>
        <taxon>Kitasatospora</taxon>
    </lineage>
</organism>
<evidence type="ECO:0000313" key="1">
    <source>
        <dbReference type="EMBL" id="RPE32229.1"/>
    </source>
</evidence>
<dbReference type="RefSeq" id="WP_123817219.1">
    <property type="nucleotide sequence ID" value="NZ_JBEYIY010000031.1"/>
</dbReference>
<reference evidence="1 2" key="1">
    <citation type="submission" date="2018-11" db="EMBL/GenBank/DDBJ databases">
        <title>Sequencing the genomes of 1000 actinobacteria strains.</title>
        <authorList>
            <person name="Klenk H.-P."/>
        </authorList>
    </citation>
    <scope>NUCLEOTIDE SEQUENCE [LARGE SCALE GENOMIC DNA]</scope>
    <source>
        <strain evidence="1 2">DSM 44781</strain>
    </source>
</reference>
<evidence type="ECO:0000313" key="2">
    <source>
        <dbReference type="Proteomes" id="UP000266906"/>
    </source>
</evidence>
<accession>A0A3N4RM57</accession>
<protein>
    <submittedName>
        <fullName evidence="1">Uncharacterized protein</fullName>
    </submittedName>
</protein>
<sequence length="67" mass="7485">MSGRQEALYRVERLGTAPDDETPLWGVRRPNDTWVQSMGKPAWYIGRGTAERDAAELNQIHGLASDS</sequence>
<dbReference type="AlphaFoldDB" id="A0A3N4RM57"/>
<dbReference type="Proteomes" id="UP000266906">
    <property type="component" value="Unassembled WGS sequence"/>
</dbReference>
<proteinExistence type="predicted"/>
<name>A0A3N4RM57_9ACTN</name>